<reference evidence="1 2" key="1">
    <citation type="journal article" date="2010" name="PLoS ONE">
        <title>The Waddlia genome: a window into chlamydial biology.</title>
        <authorList>
            <person name="Bertelli C."/>
            <person name="Collyn F."/>
            <person name="Croxatto A."/>
            <person name="Ruckert C."/>
            <person name="Polkinghorne A."/>
            <person name="Kebbi-Beghdadi C."/>
            <person name="Goesmann A."/>
            <person name="Vaughan L."/>
            <person name="Greub G."/>
        </authorList>
    </citation>
    <scope>NUCLEOTIDE SEQUENCE [LARGE SCALE GENOMIC DNA]</scope>
    <source>
        <strain evidence="2">ATCC VR-1470 / WSU 86-1044</strain>
    </source>
</reference>
<evidence type="ECO:0000313" key="2">
    <source>
        <dbReference type="Proteomes" id="UP000001505"/>
    </source>
</evidence>
<dbReference type="KEGG" id="wch:wcw_0548"/>
<dbReference type="STRING" id="716544.wcw_0548"/>
<keyword evidence="2" id="KW-1185">Reference proteome</keyword>
<dbReference type="AlphaFoldDB" id="D6YUV7"/>
<name>D6YUV7_WADCW</name>
<accession>D6YUV7</accession>
<dbReference type="Proteomes" id="UP000001505">
    <property type="component" value="Chromosome"/>
</dbReference>
<gene>
    <name evidence="1" type="ordered locus">wcw_0548</name>
</gene>
<dbReference type="eggNOG" id="ENOG5033MKC">
    <property type="taxonomic scope" value="Bacteria"/>
</dbReference>
<evidence type="ECO:0000313" key="1">
    <source>
        <dbReference type="EMBL" id="ADI37918.1"/>
    </source>
</evidence>
<dbReference type="HOGENOM" id="CLU_093457_0_0_0"/>
<proteinExistence type="predicted"/>
<protein>
    <submittedName>
        <fullName evidence="1">Uncharacterized protein</fullName>
    </submittedName>
</protein>
<sequence>MNKILLILIFTNFLLYADSSVDIQKELQGMPNAEQEKIEHFFRTLIKQYGFGYTLFGDKPVSLLCWLAEPDYNKKRPYFTVNEDFIESYSVWKKYEKKFPSNKYILQERTLAMGKDYIDLVLIKKTLFNESIKNNNDFFSPGYDTDTFLKSEKLENYVNCSDEQKSKYHIRMGILLGYGSRAFS</sequence>
<dbReference type="EMBL" id="CP001928">
    <property type="protein sequence ID" value="ADI37918.1"/>
    <property type="molecule type" value="Genomic_DNA"/>
</dbReference>
<dbReference type="RefSeq" id="WP_013181643.1">
    <property type="nucleotide sequence ID" value="NC_014225.1"/>
</dbReference>
<organism evidence="1 2">
    <name type="scientific">Waddlia chondrophila (strain ATCC VR-1470 / WSU 86-1044)</name>
    <dbReference type="NCBI Taxonomy" id="716544"/>
    <lineage>
        <taxon>Bacteria</taxon>
        <taxon>Pseudomonadati</taxon>
        <taxon>Chlamydiota</taxon>
        <taxon>Chlamydiia</taxon>
        <taxon>Parachlamydiales</taxon>
        <taxon>Waddliaceae</taxon>
        <taxon>Waddlia</taxon>
    </lineage>
</organism>